<evidence type="ECO:0000256" key="2">
    <source>
        <dbReference type="PIRSR" id="PIRSR000137-1"/>
    </source>
</evidence>
<evidence type="ECO:0000259" key="5">
    <source>
        <dbReference type="PROSITE" id="PS00623"/>
    </source>
</evidence>
<reference evidence="8" key="1">
    <citation type="journal article" date="2017" name="Genome Biol.">
        <title>Comparative genomics reveals high biological diversity and specific adaptations in the industrially and medically important fungal genus Aspergillus.</title>
        <authorList>
            <person name="de Vries R.P."/>
            <person name="Riley R."/>
            <person name="Wiebenga A."/>
            <person name="Aguilar-Osorio G."/>
            <person name="Amillis S."/>
            <person name="Uchima C.A."/>
            <person name="Anderluh G."/>
            <person name="Asadollahi M."/>
            <person name="Askin M."/>
            <person name="Barry K."/>
            <person name="Battaglia E."/>
            <person name="Bayram O."/>
            <person name="Benocci T."/>
            <person name="Braus-Stromeyer S.A."/>
            <person name="Caldana C."/>
            <person name="Canovas D."/>
            <person name="Cerqueira G.C."/>
            <person name="Chen F."/>
            <person name="Chen W."/>
            <person name="Choi C."/>
            <person name="Clum A."/>
            <person name="Dos Santos R.A."/>
            <person name="Damasio A.R."/>
            <person name="Diallinas G."/>
            <person name="Emri T."/>
            <person name="Fekete E."/>
            <person name="Flipphi M."/>
            <person name="Freyberg S."/>
            <person name="Gallo A."/>
            <person name="Gournas C."/>
            <person name="Habgood R."/>
            <person name="Hainaut M."/>
            <person name="Harispe M.L."/>
            <person name="Henrissat B."/>
            <person name="Hilden K.S."/>
            <person name="Hope R."/>
            <person name="Hossain A."/>
            <person name="Karabika E."/>
            <person name="Karaffa L."/>
            <person name="Karanyi Z."/>
            <person name="Krasevec N."/>
            <person name="Kuo A."/>
            <person name="Kusch H."/>
            <person name="LaButti K."/>
            <person name="Lagendijk E.L."/>
            <person name="Lapidus A."/>
            <person name="Levasseur A."/>
            <person name="Lindquist E."/>
            <person name="Lipzen A."/>
            <person name="Logrieco A.F."/>
            <person name="MacCabe A."/>
            <person name="Maekelae M.R."/>
            <person name="Malavazi I."/>
            <person name="Melin P."/>
            <person name="Meyer V."/>
            <person name="Mielnichuk N."/>
            <person name="Miskei M."/>
            <person name="Molnar A.P."/>
            <person name="Mule G."/>
            <person name="Ngan C.Y."/>
            <person name="Orejas M."/>
            <person name="Orosz E."/>
            <person name="Ouedraogo J.P."/>
            <person name="Overkamp K.M."/>
            <person name="Park H.-S."/>
            <person name="Perrone G."/>
            <person name="Piumi F."/>
            <person name="Punt P.J."/>
            <person name="Ram A.F."/>
            <person name="Ramon A."/>
            <person name="Rauscher S."/>
            <person name="Record E."/>
            <person name="Riano-Pachon D.M."/>
            <person name="Robert V."/>
            <person name="Roehrig J."/>
            <person name="Ruller R."/>
            <person name="Salamov A."/>
            <person name="Salih N.S."/>
            <person name="Samson R.A."/>
            <person name="Sandor E."/>
            <person name="Sanguinetti M."/>
            <person name="Schuetze T."/>
            <person name="Sepcic K."/>
            <person name="Shelest E."/>
            <person name="Sherlock G."/>
            <person name="Sophianopoulou V."/>
            <person name="Squina F.M."/>
            <person name="Sun H."/>
            <person name="Susca A."/>
            <person name="Todd R.B."/>
            <person name="Tsang A."/>
            <person name="Unkles S.E."/>
            <person name="van de Wiele N."/>
            <person name="van Rossen-Uffink D."/>
            <person name="Oliveira J.V."/>
            <person name="Vesth T.C."/>
            <person name="Visser J."/>
            <person name="Yu J.-H."/>
            <person name="Zhou M."/>
            <person name="Andersen M.R."/>
            <person name="Archer D.B."/>
            <person name="Baker S.E."/>
            <person name="Benoit I."/>
            <person name="Brakhage A.A."/>
            <person name="Braus G.H."/>
            <person name="Fischer R."/>
            <person name="Frisvad J.C."/>
            <person name="Goldman G.H."/>
            <person name="Houbraken J."/>
            <person name="Oakley B."/>
            <person name="Pocsi I."/>
            <person name="Scazzocchio C."/>
            <person name="Seiboth B."/>
            <person name="vanKuyk P.A."/>
            <person name="Wortman J."/>
            <person name="Dyer P.S."/>
            <person name="Grigoriev I.V."/>
        </authorList>
    </citation>
    <scope>NUCLEOTIDE SEQUENCE [LARGE SCALE GENOMIC DNA]</scope>
    <source>
        <strain evidence="8">CBS 583.65</strain>
    </source>
</reference>
<accession>A0A1L9P2Y9</accession>
<dbReference type="Gene3D" id="3.50.50.60">
    <property type="entry name" value="FAD/NAD(P)-binding domain"/>
    <property type="match status" value="1"/>
</dbReference>
<name>A0A1L9P2Y9_ASPVE</name>
<feature type="active site" description="Proton acceptor" evidence="2">
    <location>
        <position position="536"/>
    </location>
</feature>
<dbReference type="PANTHER" id="PTHR11552:SF134">
    <property type="entry name" value="GLUCOSE-METHANOL-CHOLINE OXIDOREDUCTASE N-TERMINAL DOMAIN-CONTAINING PROTEIN"/>
    <property type="match status" value="1"/>
</dbReference>
<feature type="active site" description="Proton donor" evidence="2">
    <location>
        <position position="493"/>
    </location>
</feature>
<organism evidence="7 8">
    <name type="scientific">Aspergillus versicolor CBS 583.65</name>
    <dbReference type="NCBI Taxonomy" id="1036611"/>
    <lineage>
        <taxon>Eukaryota</taxon>
        <taxon>Fungi</taxon>
        <taxon>Dikarya</taxon>
        <taxon>Ascomycota</taxon>
        <taxon>Pezizomycotina</taxon>
        <taxon>Eurotiomycetes</taxon>
        <taxon>Eurotiomycetidae</taxon>
        <taxon>Eurotiales</taxon>
        <taxon>Aspergillaceae</taxon>
        <taxon>Aspergillus</taxon>
        <taxon>Aspergillus subgen. Nidulantes</taxon>
    </lineage>
</organism>
<dbReference type="SUPFAM" id="SSF54373">
    <property type="entry name" value="FAD-linked reductases, C-terminal domain"/>
    <property type="match status" value="1"/>
</dbReference>
<dbReference type="Pfam" id="PF00732">
    <property type="entry name" value="GMC_oxred_N"/>
    <property type="match status" value="1"/>
</dbReference>
<dbReference type="EMBL" id="KV878125">
    <property type="protein sequence ID" value="OJI95784.1"/>
    <property type="molecule type" value="Genomic_DNA"/>
</dbReference>
<evidence type="ECO:0000313" key="7">
    <source>
        <dbReference type="EMBL" id="OJI95784.1"/>
    </source>
</evidence>
<evidence type="ECO:0000259" key="6">
    <source>
        <dbReference type="PROSITE" id="PS00624"/>
    </source>
</evidence>
<dbReference type="Pfam" id="PF05199">
    <property type="entry name" value="GMC_oxred_C"/>
    <property type="match status" value="1"/>
</dbReference>
<comment type="cofactor">
    <cofactor evidence="3">
        <name>FAD</name>
        <dbReference type="ChEBI" id="CHEBI:57692"/>
    </cofactor>
</comment>
<dbReference type="OrthoDB" id="269227at2759"/>
<dbReference type="Gene3D" id="3.30.560.10">
    <property type="entry name" value="Glucose Oxidase, domain 3"/>
    <property type="match status" value="1"/>
</dbReference>
<dbReference type="InterPro" id="IPR007867">
    <property type="entry name" value="GMC_OxRtase_C"/>
</dbReference>
<comment type="similarity">
    <text evidence="1 4">Belongs to the GMC oxidoreductase family.</text>
</comment>
<evidence type="ECO:0000313" key="8">
    <source>
        <dbReference type="Proteomes" id="UP000184073"/>
    </source>
</evidence>
<sequence length="561" mass="61465">MGEQENLYDFIVVGGGPAGCTVATSLAKAAAKPSVLLLEAGGSNGAKNLRIDGRRWCTFIEQAPSMNWGLKTAPLTECNGRQIDYSTGKGLGGGSAINFGVFAVGARDDYEAWAEIVEDSNFAWRKMQERIKRLESFSGLKDDLVKGNHGYDGPLKVGYAKQWDRDLVPLLDSFVEAGLQRNLDHNSGNPLGLGLTINSACNGRRTTAADMLARAPDNLVVVTDSPVQRVQLDGKKAVGVETKGRKYFARNEVILSTGALVTPKILMHSGIGPASQLANFNIPVVHDLPAVGQGLKDHPFAPMILARDPSTNDRNSFFQDKKAMADAFEQWEEDGTGPWACYGCQIGSGWLKSDRITSSAEFKALPSATREFMTRETIPQYELITNFPVHLVLPDLFQDYSYICLTMFLMNQQSTGEVKLQSANPDDPLLLDPKFLEHPFDRRACIDIYRHVLELTKHPAIAKDTTATILGSKSESDEDILEHWKNNLSSSWHMAGTVKMGKDDKDAAVNSRFQVFGVERLRVADMSAVPLLTNNHTQATAYLTGATCADVLIGEYNLNET</sequence>
<feature type="binding site" evidence="3">
    <location>
        <begin position="98"/>
        <end position="101"/>
    </location>
    <ligand>
        <name>FAD</name>
        <dbReference type="ChEBI" id="CHEBI:57692"/>
    </ligand>
</feature>
<dbReference type="VEuPathDB" id="FungiDB:ASPVEDRAFT_205291"/>
<keyword evidence="3 4" id="KW-0274">FAD</keyword>
<feature type="binding site" evidence="3">
    <location>
        <begin position="492"/>
        <end position="493"/>
    </location>
    <ligand>
        <name>FAD</name>
        <dbReference type="ChEBI" id="CHEBI:57692"/>
    </ligand>
</feature>
<dbReference type="RefSeq" id="XP_040661547.1">
    <property type="nucleotide sequence ID" value="XM_040809431.1"/>
</dbReference>
<dbReference type="InterPro" id="IPR036188">
    <property type="entry name" value="FAD/NAD-bd_sf"/>
</dbReference>
<dbReference type="InterPro" id="IPR000172">
    <property type="entry name" value="GMC_OxRdtase_N"/>
</dbReference>
<dbReference type="PIRSF" id="PIRSF000137">
    <property type="entry name" value="Alcohol_oxidase"/>
    <property type="match status" value="1"/>
</dbReference>
<dbReference type="GO" id="GO:0016614">
    <property type="term" value="F:oxidoreductase activity, acting on CH-OH group of donors"/>
    <property type="evidence" value="ECO:0007669"/>
    <property type="project" value="InterPro"/>
</dbReference>
<gene>
    <name evidence="7" type="ORF">ASPVEDRAFT_205291</name>
</gene>
<evidence type="ECO:0000256" key="3">
    <source>
        <dbReference type="PIRSR" id="PIRSR000137-2"/>
    </source>
</evidence>
<dbReference type="PANTHER" id="PTHR11552">
    <property type="entry name" value="GLUCOSE-METHANOL-CHOLINE GMC OXIDOREDUCTASE"/>
    <property type="match status" value="1"/>
</dbReference>
<dbReference type="InterPro" id="IPR012132">
    <property type="entry name" value="GMC_OxRdtase"/>
</dbReference>
<keyword evidence="4" id="KW-0285">Flavoprotein</keyword>
<feature type="domain" description="Glucose-methanol-choline oxidoreductase N-terminal" evidence="6">
    <location>
        <begin position="258"/>
        <end position="272"/>
    </location>
</feature>
<dbReference type="Proteomes" id="UP000184073">
    <property type="component" value="Unassembled WGS sequence"/>
</dbReference>
<dbReference type="PROSITE" id="PS00624">
    <property type="entry name" value="GMC_OXRED_2"/>
    <property type="match status" value="1"/>
</dbReference>
<keyword evidence="8" id="KW-1185">Reference proteome</keyword>
<feature type="domain" description="Glucose-methanol-choline oxidoreductase N-terminal" evidence="5">
    <location>
        <begin position="88"/>
        <end position="111"/>
    </location>
</feature>
<evidence type="ECO:0000256" key="1">
    <source>
        <dbReference type="ARBA" id="ARBA00010790"/>
    </source>
</evidence>
<dbReference type="PROSITE" id="PS00623">
    <property type="entry name" value="GMC_OXRED_1"/>
    <property type="match status" value="1"/>
</dbReference>
<protein>
    <recommendedName>
        <fullName evidence="5 6">Glucose-methanol-choline oxidoreductase N-terminal domain-containing protein</fullName>
    </recommendedName>
</protein>
<dbReference type="SUPFAM" id="SSF51905">
    <property type="entry name" value="FAD/NAD(P)-binding domain"/>
    <property type="match status" value="1"/>
</dbReference>
<dbReference type="AlphaFoldDB" id="A0A1L9P2Y9"/>
<dbReference type="STRING" id="1036611.A0A1L9P2Y9"/>
<feature type="binding site" evidence="3">
    <location>
        <position position="227"/>
    </location>
    <ligand>
        <name>FAD</name>
        <dbReference type="ChEBI" id="CHEBI:57692"/>
    </ligand>
</feature>
<dbReference type="GeneID" id="63724942"/>
<dbReference type="GO" id="GO:0050660">
    <property type="term" value="F:flavin adenine dinucleotide binding"/>
    <property type="evidence" value="ECO:0007669"/>
    <property type="project" value="InterPro"/>
</dbReference>
<evidence type="ECO:0000256" key="4">
    <source>
        <dbReference type="RuleBase" id="RU003968"/>
    </source>
</evidence>
<proteinExistence type="inferred from homology"/>